<evidence type="ECO:0000313" key="6">
    <source>
        <dbReference type="Proteomes" id="UP000184383"/>
    </source>
</evidence>
<dbReference type="SUPFAM" id="SSF54373">
    <property type="entry name" value="FAD-linked reductases, C-terminal domain"/>
    <property type="match status" value="1"/>
</dbReference>
<dbReference type="GeneID" id="63754152"/>
<keyword evidence="2" id="KW-0285">Flavoprotein</keyword>
<dbReference type="InterPro" id="IPR000172">
    <property type="entry name" value="GMC_OxRdtase_N"/>
</dbReference>
<evidence type="ECO:0000256" key="2">
    <source>
        <dbReference type="PIRSR" id="PIRSR000137-2"/>
    </source>
</evidence>
<keyword evidence="2" id="KW-0274">FAD</keyword>
<dbReference type="PANTHER" id="PTHR11552">
    <property type="entry name" value="GLUCOSE-METHANOL-CHOLINE GMC OXIDOREDUCTASE"/>
    <property type="match status" value="1"/>
</dbReference>
<dbReference type="RefSeq" id="XP_040695404.1">
    <property type="nucleotide sequence ID" value="XM_040838304.1"/>
</dbReference>
<dbReference type="AlphaFoldDB" id="A0A1L9S3K3"/>
<evidence type="ECO:0000259" key="3">
    <source>
        <dbReference type="Pfam" id="PF00732"/>
    </source>
</evidence>
<evidence type="ECO:0000259" key="4">
    <source>
        <dbReference type="Pfam" id="PF05199"/>
    </source>
</evidence>
<dbReference type="EMBL" id="KV878209">
    <property type="protein sequence ID" value="OJJ41728.1"/>
    <property type="molecule type" value="Genomic_DNA"/>
</dbReference>
<dbReference type="SUPFAM" id="SSF51905">
    <property type="entry name" value="FAD/NAD(P)-binding domain"/>
    <property type="match status" value="1"/>
</dbReference>
<dbReference type="STRING" id="1073089.A0A1L9S3K3"/>
<comment type="similarity">
    <text evidence="1">Belongs to the GMC oxidoreductase family.</text>
</comment>
<gene>
    <name evidence="5" type="ORF">ASPWEDRAFT_56760</name>
</gene>
<feature type="binding site" evidence="2">
    <location>
        <position position="187"/>
    </location>
    <ligand>
        <name>FAD</name>
        <dbReference type="ChEBI" id="CHEBI:57692"/>
    </ligand>
</feature>
<evidence type="ECO:0008006" key="7">
    <source>
        <dbReference type="Google" id="ProtNLM"/>
    </source>
</evidence>
<evidence type="ECO:0000256" key="1">
    <source>
        <dbReference type="ARBA" id="ARBA00010790"/>
    </source>
</evidence>
<accession>A0A1L9S3K3</accession>
<keyword evidence="6" id="KW-1185">Reference proteome</keyword>
<proteinExistence type="inferred from homology"/>
<dbReference type="PIRSF" id="PIRSF000137">
    <property type="entry name" value="Alcohol_oxidase"/>
    <property type="match status" value="1"/>
</dbReference>
<comment type="cofactor">
    <cofactor evidence="2">
        <name>FAD</name>
        <dbReference type="ChEBI" id="CHEBI:57692"/>
    </cofactor>
</comment>
<dbReference type="Proteomes" id="UP000184383">
    <property type="component" value="Unassembled WGS sequence"/>
</dbReference>
<evidence type="ECO:0000313" key="5">
    <source>
        <dbReference type="EMBL" id="OJJ41728.1"/>
    </source>
</evidence>
<feature type="domain" description="Glucose-methanol-choline oxidoreductase C-terminal" evidence="4">
    <location>
        <begin position="374"/>
        <end position="509"/>
    </location>
</feature>
<reference evidence="6" key="1">
    <citation type="journal article" date="2017" name="Genome Biol.">
        <title>Comparative genomics reveals high biological diversity and specific adaptations in the industrially and medically important fungal genus Aspergillus.</title>
        <authorList>
            <person name="de Vries R.P."/>
            <person name="Riley R."/>
            <person name="Wiebenga A."/>
            <person name="Aguilar-Osorio G."/>
            <person name="Amillis S."/>
            <person name="Uchima C.A."/>
            <person name="Anderluh G."/>
            <person name="Asadollahi M."/>
            <person name="Askin M."/>
            <person name="Barry K."/>
            <person name="Battaglia E."/>
            <person name="Bayram O."/>
            <person name="Benocci T."/>
            <person name="Braus-Stromeyer S.A."/>
            <person name="Caldana C."/>
            <person name="Canovas D."/>
            <person name="Cerqueira G.C."/>
            <person name="Chen F."/>
            <person name="Chen W."/>
            <person name="Choi C."/>
            <person name="Clum A."/>
            <person name="Dos Santos R.A."/>
            <person name="Damasio A.R."/>
            <person name="Diallinas G."/>
            <person name="Emri T."/>
            <person name="Fekete E."/>
            <person name="Flipphi M."/>
            <person name="Freyberg S."/>
            <person name="Gallo A."/>
            <person name="Gournas C."/>
            <person name="Habgood R."/>
            <person name="Hainaut M."/>
            <person name="Harispe M.L."/>
            <person name="Henrissat B."/>
            <person name="Hilden K.S."/>
            <person name="Hope R."/>
            <person name="Hossain A."/>
            <person name="Karabika E."/>
            <person name="Karaffa L."/>
            <person name="Karanyi Z."/>
            <person name="Krasevec N."/>
            <person name="Kuo A."/>
            <person name="Kusch H."/>
            <person name="LaButti K."/>
            <person name="Lagendijk E.L."/>
            <person name="Lapidus A."/>
            <person name="Levasseur A."/>
            <person name="Lindquist E."/>
            <person name="Lipzen A."/>
            <person name="Logrieco A.F."/>
            <person name="MacCabe A."/>
            <person name="Maekelae M.R."/>
            <person name="Malavazi I."/>
            <person name="Melin P."/>
            <person name="Meyer V."/>
            <person name="Mielnichuk N."/>
            <person name="Miskei M."/>
            <person name="Molnar A.P."/>
            <person name="Mule G."/>
            <person name="Ngan C.Y."/>
            <person name="Orejas M."/>
            <person name="Orosz E."/>
            <person name="Ouedraogo J.P."/>
            <person name="Overkamp K.M."/>
            <person name="Park H.-S."/>
            <person name="Perrone G."/>
            <person name="Piumi F."/>
            <person name="Punt P.J."/>
            <person name="Ram A.F."/>
            <person name="Ramon A."/>
            <person name="Rauscher S."/>
            <person name="Record E."/>
            <person name="Riano-Pachon D.M."/>
            <person name="Robert V."/>
            <person name="Roehrig J."/>
            <person name="Ruller R."/>
            <person name="Salamov A."/>
            <person name="Salih N.S."/>
            <person name="Samson R.A."/>
            <person name="Sandor E."/>
            <person name="Sanguinetti M."/>
            <person name="Schuetze T."/>
            <person name="Sepcic K."/>
            <person name="Shelest E."/>
            <person name="Sherlock G."/>
            <person name="Sophianopoulou V."/>
            <person name="Squina F.M."/>
            <person name="Sun H."/>
            <person name="Susca A."/>
            <person name="Todd R.B."/>
            <person name="Tsang A."/>
            <person name="Unkles S.E."/>
            <person name="van de Wiele N."/>
            <person name="van Rossen-Uffink D."/>
            <person name="Oliveira J.V."/>
            <person name="Vesth T.C."/>
            <person name="Visser J."/>
            <person name="Yu J.-H."/>
            <person name="Zhou M."/>
            <person name="Andersen M.R."/>
            <person name="Archer D.B."/>
            <person name="Baker S.E."/>
            <person name="Benoit I."/>
            <person name="Brakhage A.A."/>
            <person name="Braus G.H."/>
            <person name="Fischer R."/>
            <person name="Frisvad J.C."/>
            <person name="Goldman G.H."/>
            <person name="Houbraken J."/>
            <person name="Oakley B."/>
            <person name="Pocsi I."/>
            <person name="Scazzocchio C."/>
            <person name="Seiboth B."/>
            <person name="vanKuyk P.A."/>
            <person name="Wortman J."/>
            <person name="Dyer P.S."/>
            <person name="Grigoriev I.V."/>
        </authorList>
    </citation>
    <scope>NUCLEOTIDE SEQUENCE [LARGE SCALE GENOMIC DNA]</scope>
    <source>
        <strain evidence="6">DTO 134E9</strain>
    </source>
</reference>
<feature type="domain" description="Glucose-methanol-choline oxidoreductase N-terminal" evidence="3">
    <location>
        <begin position="153"/>
        <end position="257"/>
    </location>
</feature>
<dbReference type="InterPro" id="IPR012132">
    <property type="entry name" value="GMC_OxRdtase"/>
</dbReference>
<sequence length="518" mass="57178">MTKSSFSQQLDYIVVGAGVAGLTIASRLFQEPSTIVLLIEAGPDGRGDPRIETPRLLAALYGDPTLDCDFMTEPQPHDGGVKRWRRICCQFYTYQMPNAARAEMLGLNGYMGKDNQGCDGPLPVSFPAVYGPFNRAWNEALGGRELGAFTCPLSMDATKGIRGYVVVYYTPEVAARGNLTVWTETQVERIIFADDKLDGKIVVGGVQIRSPSESTIVTARREVILAAGSLQTPQLLEVSWIGNAQLFQKHDNLQDHVIASLSYKVADDQVSGDVMRDPQVVQYLPQPYQETKGGPLSGMPISAAYMPLVDRDGSVGRESQRQMLLNPQQLTAEYLFFPAQLRTKPGRTTMHDLLEKKAVGNYISILAMLSHSFSLGSIHIKSSNIQEKPAFNPDYLSHPLDLELLARHPQFIDRLVHTQPFQSFIQPESRIPAVDKADLAELDDARHVVQERRFTCFYPAGSCFMMPVESGVVDSQLKVHGVSNVRTVDACIFPLEPSGNIQATVYAVAERAADMIRV</sequence>
<dbReference type="InterPro" id="IPR007867">
    <property type="entry name" value="GMC_OxRtase_C"/>
</dbReference>
<dbReference type="Gene3D" id="3.50.50.60">
    <property type="entry name" value="FAD/NAD(P)-binding domain"/>
    <property type="match status" value="2"/>
</dbReference>
<dbReference type="Pfam" id="PF00732">
    <property type="entry name" value="GMC_oxred_N"/>
    <property type="match status" value="1"/>
</dbReference>
<dbReference type="Gene3D" id="3.30.560.10">
    <property type="entry name" value="Glucose Oxidase, domain 3"/>
    <property type="match status" value="2"/>
</dbReference>
<dbReference type="OrthoDB" id="269227at2759"/>
<dbReference type="PANTHER" id="PTHR11552:SF210">
    <property type="entry name" value="GLUCOSE-METHANOL-CHOLINE OXIDOREDUCTASE N-TERMINAL DOMAIN-CONTAINING PROTEIN-RELATED"/>
    <property type="match status" value="1"/>
</dbReference>
<dbReference type="GO" id="GO:0016614">
    <property type="term" value="F:oxidoreductase activity, acting on CH-OH group of donors"/>
    <property type="evidence" value="ECO:0007669"/>
    <property type="project" value="InterPro"/>
</dbReference>
<dbReference type="GO" id="GO:0050660">
    <property type="term" value="F:flavin adenine dinucleotide binding"/>
    <property type="evidence" value="ECO:0007669"/>
    <property type="project" value="InterPro"/>
</dbReference>
<organism evidence="5 6">
    <name type="scientific">Aspergillus wentii DTO 134E9</name>
    <dbReference type="NCBI Taxonomy" id="1073089"/>
    <lineage>
        <taxon>Eukaryota</taxon>
        <taxon>Fungi</taxon>
        <taxon>Dikarya</taxon>
        <taxon>Ascomycota</taxon>
        <taxon>Pezizomycotina</taxon>
        <taxon>Eurotiomycetes</taxon>
        <taxon>Eurotiomycetidae</taxon>
        <taxon>Eurotiales</taxon>
        <taxon>Aspergillaceae</taxon>
        <taxon>Aspergillus</taxon>
        <taxon>Aspergillus subgen. Cremei</taxon>
    </lineage>
</organism>
<dbReference type="InterPro" id="IPR036188">
    <property type="entry name" value="FAD/NAD-bd_sf"/>
</dbReference>
<name>A0A1L9S3K3_ASPWE</name>
<dbReference type="VEuPathDB" id="FungiDB:ASPWEDRAFT_56760"/>
<dbReference type="Pfam" id="PF05199">
    <property type="entry name" value="GMC_oxred_C"/>
    <property type="match status" value="1"/>
</dbReference>
<protein>
    <recommendedName>
        <fullName evidence="7">Glucose-methanol-choline oxidoreductase N-terminal domain-containing protein</fullName>
    </recommendedName>
</protein>